<proteinExistence type="predicted"/>
<evidence type="ECO:0000313" key="1">
    <source>
        <dbReference type="EMBL" id="ROO87657.1"/>
    </source>
</evidence>
<dbReference type="RefSeq" id="WP_123666917.1">
    <property type="nucleotide sequence ID" value="NZ_RJKE01000001.1"/>
</dbReference>
<accession>A0A3N1D288</accession>
<reference evidence="1 2" key="1">
    <citation type="submission" date="2018-11" db="EMBL/GenBank/DDBJ databases">
        <title>Sequencing the genomes of 1000 actinobacteria strains.</title>
        <authorList>
            <person name="Klenk H.-P."/>
        </authorList>
    </citation>
    <scope>NUCLEOTIDE SEQUENCE [LARGE SCALE GENOMIC DNA]</scope>
    <source>
        <strain evidence="1 2">DSM 44254</strain>
    </source>
</reference>
<sequence>MTSRTSPEPTALVSDLMSTDFGTGADGSAGDGRITVVVGADGAPVGLATPEGSGPAGVVEASLPVRDLLTMTGLLELLRDGAPALVVVSEGRPVGIVPAGTVRAEIRRDAGRRDPRWLAGDYRAYGDPAPTGDIRIRCSCGRTNVFDRFSRKETYLCESGGHDFVPYWAA</sequence>
<dbReference type="AlphaFoldDB" id="A0A3N1D288"/>
<gene>
    <name evidence="1" type="ORF">EDD29_5281</name>
</gene>
<dbReference type="EMBL" id="RJKE01000001">
    <property type="protein sequence ID" value="ROO87657.1"/>
    <property type="molecule type" value="Genomic_DNA"/>
</dbReference>
<evidence type="ECO:0000313" key="2">
    <source>
        <dbReference type="Proteomes" id="UP000272400"/>
    </source>
</evidence>
<organism evidence="1 2">
    <name type="scientific">Actinocorallia herbida</name>
    <dbReference type="NCBI Taxonomy" id="58109"/>
    <lineage>
        <taxon>Bacteria</taxon>
        <taxon>Bacillati</taxon>
        <taxon>Actinomycetota</taxon>
        <taxon>Actinomycetes</taxon>
        <taxon>Streptosporangiales</taxon>
        <taxon>Thermomonosporaceae</taxon>
        <taxon>Actinocorallia</taxon>
    </lineage>
</organism>
<dbReference type="OrthoDB" id="9984208at2"/>
<dbReference type="Proteomes" id="UP000272400">
    <property type="component" value="Unassembled WGS sequence"/>
</dbReference>
<keyword evidence="2" id="KW-1185">Reference proteome</keyword>
<comment type="caution">
    <text evidence="1">The sequence shown here is derived from an EMBL/GenBank/DDBJ whole genome shotgun (WGS) entry which is preliminary data.</text>
</comment>
<protein>
    <submittedName>
        <fullName evidence="1">Uncharacterized protein</fullName>
    </submittedName>
</protein>
<name>A0A3N1D288_9ACTN</name>